<dbReference type="EMBL" id="CACRUE010000005">
    <property type="protein sequence ID" value="VYT65623.1"/>
    <property type="molecule type" value="Genomic_DNA"/>
</dbReference>
<keyword evidence="1" id="KW-1133">Transmembrane helix</keyword>
<reference evidence="2" key="1">
    <citation type="submission" date="2019-11" db="EMBL/GenBank/DDBJ databases">
        <authorList>
            <person name="Feng L."/>
        </authorList>
    </citation>
    <scope>NUCLEOTIDE SEQUENCE</scope>
    <source>
        <strain evidence="2">IbartlettiiLFYP30</strain>
    </source>
</reference>
<dbReference type="InterPro" id="IPR021683">
    <property type="entry name" value="DUF3267"/>
</dbReference>
<keyword evidence="1" id="KW-0812">Transmembrane</keyword>
<feature type="transmembrane region" description="Helical" evidence="1">
    <location>
        <begin position="75"/>
        <end position="103"/>
    </location>
</feature>
<feature type="transmembrane region" description="Helical" evidence="1">
    <location>
        <begin position="162"/>
        <end position="184"/>
    </location>
</feature>
<feature type="transmembrane region" description="Helical" evidence="1">
    <location>
        <begin position="135"/>
        <end position="156"/>
    </location>
</feature>
<dbReference type="Pfam" id="PF11667">
    <property type="entry name" value="DUF3267"/>
    <property type="match status" value="1"/>
</dbReference>
<evidence type="ECO:0000313" key="2">
    <source>
        <dbReference type="EMBL" id="VYT65623.1"/>
    </source>
</evidence>
<accession>A0A6N2YH59</accession>
<evidence type="ECO:0008006" key="3">
    <source>
        <dbReference type="Google" id="ProtNLM"/>
    </source>
</evidence>
<keyword evidence="1" id="KW-0472">Membrane</keyword>
<organism evidence="2">
    <name type="scientific">Intestinibacter bartlettii</name>
    <dbReference type="NCBI Taxonomy" id="261299"/>
    <lineage>
        <taxon>Bacteria</taxon>
        <taxon>Bacillati</taxon>
        <taxon>Bacillota</taxon>
        <taxon>Clostridia</taxon>
        <taxon>Peptostreptococcales</taxon>
        <taxon>Peptostreptococcaceae</taxon>
        <taxon>Intestinibacter</taxon>
    </lineage>
</organism>
<gene>
    <name evidence="2" type="ORF">IBLFYP30_00836</name>
</gene>
<protein>
    <recommendedName>
        <fullName evidence="3">Zincin peptidase</fullName>
    </recommendedName>
</protein>
<proteinExistence type="predicted"/>
<name>A0A6N2YH59_9FIRM</name>
<evidence type="ECO:0000256" key="1">
    <source>
        <dbReference type="SAM" id="Phobius"/>
    </source>
</evidence>
<dbReference type="RefSeq" id="WP_024037819.1">
    <property type="nucleotide sequence ID" value="NZ_CACRUE010000005.1"/>
</dbReference>
<feature type="transmembrane region" description="Helical" evidence="1">
    <location>
        <begin position="41"/>
        <end position="63"/>
    </location>
</feature>
<sequence length="214" mass="24378">MGKDNRKLSESEQKRKKLYEEKKKELLAQGYEEKDLTIGVVYANIMAFVLGLPIIILLLILFIYKNQSGIYTFSIYGPVVFLIVFAVLVVVHELIHGLFWAIYAKNHLKSIEFGFMISSLTPYCCCKDMLTKSQYIVGGIMPTVLLGIVPAVISIFTGSLFWFIMGELMILAGGGDLTILLKLLRYKSKKEEILYMDHPYECGLVVFERENNKI</sequence>
<dbReference type="AlphaFoldDB" id="A0A6N2YH59"/>